<keyword evidence="1" id="KW-0812">Transmembrane</keyword>
<comment type="caution">
    <text evidence="2">The sequence shown here is derived from an EMBL/GenBank/DDBJ whole genome shotgun (WGS) entry which is preliminary data.</text>
</comment>
<dbReference type="OrthoDB" id="771226at2"/>
<dbReference type="AlphaFoldDB" id="A0A495MM77"/>
<keyword evidence="1" id="KW-0472">Membrane</keyword>
<organism evidence="2 3">
    <name type="scientific">Flavobacterium endophyticum</name>
    <dbReference type="NCBI Taxonomy" id="1540163"/>
    <lineage>
        <taxon>Bacteria</taxon>
        <taxon>Pseudomonadati</taxon>
        <taxon>Bacteroidota</taxon>
        <taxon>Flavobacteriia</taxon>
        <taxon>Flavobacteriales</taxon>
        <taxon>Flavobacteriaceae</taxon>
        <taxon>Flavobacterium</taxon>
    </lineage>
</organism>
<feature type="transmembrane region" description="Helical" evidence="1">
    <location>
        <begin position="21"/>
        <end position="43"/>
    </location>
</feature>
<dbReference type="Proteomes" id="UP000277579">
    <property type="component" value="Unassembled WGS sequence"/>
</dbReference>
<protein>
    <recommendedName>
        <fullName evidence="4">Redox-active disulfide protein 2</fullName>
    </recommendedName>
</protein>
<dbReference type="RefSeq" id="WP_121374875.1">
    <property type="nucleotide sequence ID" value="NZ_RBLC01000001.1"/>
</dbReference>
<dbReference type="EMBL" id="RBLC01000001">
    <property type="protein sequence ID" value="RKS25479.1"/>
    <property type="molecule type" value="Genomic_DNA"/>
</dbReference>
<evidence type="ECO:0008006" key="4">
    <source>
        <dbReference type="Google" id="ProtNLM"/>
    </source>
</evidence>
<evidence type="ECO:0000256" key="1">
    <source>
        <dbReference type="SAM" id="Phobius"/>
    </source>
</evidence>
<keyword evidence="1" id="KW-1133">Transmembrane helix</keyword>
<accession>A0A495MM77</accession>
<feature type="transmembrane region" description="Helical" evidence="1">
    <location>
        <begin position="49"/>
        <end position="69"/>
    </location>
</feature>
<gene>
    <name evidence="2" type="ORF">CLV94_0513</name>
</gene>
<proteinExistence type="predicted"/>
<keyword evidence="3" id="KW-1185">Reference proteome</keyword>
<sequence length="82" mass="9088">MKTNKLSELTLEELHKEKNKLKGVVIGFGIVMLLACGGLLFLIIKNQNFALFAVIPGCMLTLLPSFIRLGQLNTEIKSRNSN</sequence>
<name>A0A495MM77_9FLAO</name>
<evidence type="ECO:0000313" key="2">
    <source>
        <dbReference type="EMBL" id="RKS25479.1"/>
    </source>
</evidence>
<evidence type="ECO:0000313" key="3">
    <source>
        <dbReference type="Proteomes" id="UP000277579"/>
    </source>
</evidence>
<reference evidence="2 3" key="1">
    <citation type="submission" date="2018-10" db="EMBL/GenBank/DDBJ databases">
        <title>Genomic Encyclopedia of Archaeal and Bacterial Type Strains, Phase II (KMG-II): from individual species to whole genera.</title>
        <authorList>
            <person name="Goeker M."/>
        </authorList>
    </citation>
    <scope>NUCLEOTIDE SEQUENCE [LARGE SCALE GENOMIC DNA]</scope>
    <source>
        <strain evidence="2 3">DSM 29537</strain>
    </source>
</reference>